<dbReference type="AlphaFoldDB" id="A0A0B6XYB0"/>
<organism evidence="1">
    <name type="scientific">Arion vulgaris</name>
    <dbReference type="NCBI Taxonomy" id="1028688"/>
    <lineage>
        <taxon>Eukaryota</taxon>
        <taxon>Metazoa</taxon>
        <taxon>Spiralia</taxon>
        <taxon>Lophotrochozoa</taxon>
        <taxon>Mollusca</taxon>
        <taxon>Gastropoda</taxon>
        <taxon>Heterobranchia</taxon>
        <taxon>Euthyneura</taxon>
        <taxon>Panpulmonata</taxon>
        <taxon>Eupulmonata</taxon>
        <taxon>Stylommatophora</taxon>
        <taxon>Helicina</taxon>
        <taxon>Arionoidea</taxon>
        <taxon>Arionidae</taxon>
        <taxon>Arion</taxon>
    </lineage>
</organism>
<gene>
    <name evidence="1" type="primary">ORF4142</name>
</gene>
<sequence>ILRNELCNTSNSDLNKASSLVEKLVTLDRADLNDQIGIDKVKESNIMKQKEKCDVHRVELTSSSSCSETYKKKHTIEKLYKCD</sequence>
<evidence type="ECO:0000313" key="1">
    <source>
        <dbReference type="EMBL" id="CEK48481.1"/>
    </source>
</evidence>
<feature type="non-terminal residue" evidence="1">
    <location>
        <position position="1"/>
    </location>
</feature>
<accession>A0A0B6XYB0</accession>
<protein>
    <submittedName>
        <fullName evidence="1">Uncharacterized protein</fullName>
    </submittedName>
</protein>
<name>A0A0B6XYB0_9EUPU</name>
<dbReference type="EMBL" id="HACG01001616">
    <property type="protein sequence ID" value="CEK48481.1"/>
    <property type="molecule type" value="Transcribed_RNA"/>
</dbReference>
<feature type="non-terminal residue" evidence="1">
    <location>
        <position position="83"/>
    </location>
</feature>
<proteinExistence type="predicted"/>
<reference evidence="1" key="1">
    <citation type="submission" date="2014-12" db="EMBL/GenBank/DDBJ databases">
        <title>Insight into the proteome of Arion vulgaris.</title>
        <authorList>
            <person name="Aradska J."/>
            <person name="Bulat T."/>
            <person name="Smidak R."/>
            <person name="Sarate P."/>
            <person name="Gangsoo J."/>
            <person name="Sialana F."/>
            <person name="Bilban M."/>
            <person name="Lubec G."/>
        </authorList>
    </citation>
    <scope>NUCLEOTIDE SEQUENCE</scope>
    <source>
        <tissue evidence="1">Skin</tissue>
    </source>
</reference>